<evidence type="ECO:0000256" key="2">
    <source>
        <dbReference type="ARBA" id="ARBA00022980"/>
    </source>
</evidence>
<gene>
    <name evidence="5" type="primary">rpmD_36</name>
    <name evidence="5" type="ORF">SDC9_149270</name>
</gene>
<dbReference type="InterPro" id="IPR016082">
    <property type="entry name" value="Ribosomal_uL30_ferredoxin-like"/>
</dbReference>
<accession>A0A645EJX0</accession>
<keyword evidence="3" id="KW-0687">Ribonucleoprotein</keyword>
<reference evidence="5" key="1">
    <citation type="submission" date="2019-08" db="EMBL/GenBank/DDBJ databases">
        <authorList>
            <person name="Kucharzyk K."/>
            <person name="Murdoch R.W."/>
            <person name="Higgins S."/>
            <person name="Loffler F."/>
        </authorList>
    </citation>
    <scope>NUCLEOTIDE SEQUENCE</scope>
</reference>
<dbReference type="PIRSF" id="PIRSF002211">
    <property type="entry name" value="Ribosomal_L30_bac-type"/>
    <property type="match status" value="1"/>
</dbReference>
<dbReference type="AlphaFoldDB" id="A0A645EJX0"/>
<dbReference type="EMBL" id="VSSQ01048021">
    <property type="protein sequence ID" value="MPN02057.1"/>
    <property type="molecule type" value="Genomic_DNA"/>
</dbReference>
<comment type="caution">
    <text evidence="5">The sequence shown here is derived from an EMBL/GenBank/DDBJ whole genome shotgun (WGS) entry which is preliminary data.</text>
</comment>
<dbReference type="GO" id="GO:0003735">
    <property type="term" value="F:structural constituent of ribosome"/>
    <property type="evidence" value="ECO:0007669"/>
    <property type="project" value="InterPro"/>
</dbReference>
<dbReference type="CDD" id="cd01658">
    <property type="entry name" value="Ribosomal_L30"/>
    <property type="match status" value="1"/>
</dbReference>
<dbReference type="GO" id="GO:0006412">
    <property type="term" value="P:translation"/>
    <property type="evidence" value="ECO:0007669"/>
    <property type="project" value="InterPro"/>
</dbReference>
<evidence type="ECO:0000313" key="5">
    <source>
        <dbReference type="EMBL" id="MPN02057.1"/>
    </source>
</evidence>
<evidence type="ECO:0000259" key="4">
    <source>
        <dbReference type="Pfam" id="PF00327"/>
    </source>
</evidence>
<dbReference type="InterPro" id="IPR018038">
    <property type="entry name" value="Ribosomal_uL30_CS"/>
</dbReference>
<keyword evidence="2 5" id="KW-0689">Ribosomal protein</keyword>
<protein>
    <submittedName>
        <fullName evidence="5">50S ribosomal protein L30</fullName>
    </submittedName>
</protein>
<evidence type="ECO:0000256" key="3">
    <source>
        <dbReference type="ARBA" id="ARBA00023274"/>
    </source>
</evidence>
<dbReference type="Gene3D" id="3.30.1390.20">
    <property type="entry name" value="Ribosomal protein L30, ferredoxin-like fold domain"/>
    <property type="match status" value="1"/>
</dbReference>
<dbReference type="PROSITE" id="PS00634">
    <property type="entry name" value="RIBOSOMAL_L30"/>
    <property type="match status" value="1"/>
</dbReference>
<organism evidence="5">
    <name type="scientific">bioreactor metagenome</name>
    <dbReference type="NCBI Taxonomy" id="1076179"/>
    <lineage>
        <taxon>unclassified sequences</taxon>
        <taxon>metagenomes</taxon>
        <taxon>ecological metagenomes</taxon>
    </lineage>
</organism>
<comment type="similarity">
    <text evidence="1">Belongs to the universal ribosomal protein uL30 family.</text>
</comment>
<dbReference type="Pfam" id="PF00327">
    <property type="entry name" value="Ribosomal_L30"/>
    <property type="match status" value="1"/>
</dbReference>
<dbReference type="InterPro" id="IPR005996">
    <property type="entry name" value="Ribosomal_uL30_bac-type"/>
</dbReference>
<dbReference type="InterPro" id="IPR036919">
    <property type="entry name" value="Ribo_uL30_ferredoxin-like_sf"/>
</dbReference>
<dbReference type="NCBIfam" id="TIGR01308">
    <property type="entry name" value="rpmD_bact"/>
    <property type="match status" value="1"/>
</dbReference>
<feature type="domain" description="Large ribosomal subunit protein uL30-like ferredoxin-like fold" evidence="4">
    <location>
        <begin position="4"/>
        <end position="54"/>
    </location>
</feature>
<name>A0A645EJX0_9ZZZZ</name>
<sequence length="60" mass="6748">MAKVRITQVKSINSATERQIASLNSLGIRKIHQTVELELNPINKGMLNKVLHLVKVEEVN</sequence>
<dbReference type="SUPFAM" id="SSF55129">
    <property type="entry name" value="Ribosomal protein L30p/L7e"/>
    <property type="match status" value="1"/>
</dbReference>
<dbReference type="HAMAP" id="MF_01371_B">
    <property type="entry name" value="Ribosomal_uL30_B"/>
    <property type="match status" value="1"/>
</dbReference>
<evidence type="ECO:0000256" key="1">
    <source>
        <dbReference type="ARBA" id="ARBA00007594"/>
    </source>
</evidence>
<proteinExistence type="inferred from homology"/>
<dbReference type="GO" id="GO:0015934">
    <property type="term" value="C:large ribosomal subunit"/>
    <property type="evidence" value="ECO:0007669"/>
    <property type="project" value="InterPro"/>
</dbReference>